<evidence type="ECO:0000313" key="2">
    <source>
        <dbReference type="Proteomes" id="UP000322454"/>
    </source>
</evidence>
<protein>
    <submittedName>
        <fullName evidence="1">DUF4338 domain-containing protein</fullName>
    </submittedName>
</protein>
<dbReference type="Pfam" id="PF14236">
    <property type="entry name" value="DruA"/>
    <property type="match status" value="1"/>
</dbReference>
<dbReference type="EMBL" id="SHMQ01000010">
    <property type="protein sequence ID" value="RZV39510.1"/>
    <property type="molecule type" value="Genomic_DNA"/>
</dbReference>
<comment type="caution">
    <text evidence="1">The sequence shown here is derived from an EMBL/GenBank/DDBJ whole genome shotgun (WGS) entry which is preliminary data.</text>
</comment>
<dbReference type="Proteomes" id="UP000322454">
    <property type="component" value="Unassembled WGS sequence"/>
</dbReference>
<dbReference type="AlphaFoldDB" id="A0A520XE83"/>
<proteinExistence type="predicted"/>
<gene>
    <name evidence="1" type="ORF">EVJ48_04775</name>
</gene>
<accession>A0A520XE83</accession>
<organism evidence="1 2">
    <name type="scientific">Candidatus Acidulodesulfobacterium acidiphilum</name>
    <dbReference type="NCBI Taxonomy" id="2597224"/>
    <lineage>
        <taxon>Bacteria</taxon>
        <taxon>Deltaproteobacteria</taxon>
        <taxon>Candidatus Acidulodesulfobacterales</taxon>
        <taxon>Candidatus Acidulodesulfobacterium</taxon>
    </lineage>
</organism>
<dbReference type="InterPro" id="IPR025639">
    <property type="entry name" value="DruA"/>
</dbReference>
<evidence type="ECO:0000313" key="1">
    <source>
        <dbReference type="EMBL" id="RZV39510.1"/>
    </source>
</evidence>
<reference evidence="1 2" key="1">
    <citation type="submission" date="2019-01" db="EMBL/GenBank/DDBJ databases">
        <title>Insights into ecological role of a new deltaproteobacterial order Candidatus Sinidesulfobacterales (Sva0485) by metagenomics and metatranscriptomics.</title>
        <authorList>
            <person name="Tan S."/>
            <person name="Liu J."/>
            <person name="Fang Y."/>
            <person name="Hedlund B."/>
            <person name="Lian Z.-H."/>
            <person name="Huang L.-Y."/>
            <person name="Li J.-T."/>
            <person name="Huang L.-N."/>
            <person name="Li W.-J."/>
            <person name="Jiang H.-C."/>
            <person name="Dong H.-L."/>
            <person name="Shu W.-S."/>
        </authorList>
    </citation>
    <scope>NUCLEOTIDE SEQUENCE [LARGE SCALE GENOMIC DNA]</scope>
    <source>
        <strain evidence="1">AP4</strain>
    </source>
</reference>
<sequence>MSFDDNLYNPAAIPTLIQTGEIENQPDLPECGHSELENEIVSSLCSDISSLGFKFSYENGKFEFDDINSDLKNKDFIRNLMLPRKEEIILKNTDFIQKNKDIFIKNLAHGDDCLNSDISPVMEVCETQKQRDLFRLLRYTWSSPYSEYVGRRIKFIIRDAGVKYKPVIGIAALGSSIIRIPERDDFIGWNTETKNKNLVYCMDLYVCGAVPPYSYLLGGKLISYMMASKEVLKIFKNKYLTQTTIINKRNASNLAAIFTTSLYGKSSQYNRIKYKNLLLYQRIGSTKGYGTFQFSRHTNELLKDLLKLKEGKVGYKFGDGPNYKFRFIKKALKFLENYGLNSDFILNHSIKRDIYYVPLAYNSLDFLNGRSEELEYFNYKIDDLIEYWKKRWLYGRKNNPDVIDNVASFSPKNFSLL</sequence>
<name>A0A520XE83_9DELT</name>